<evidence type="ECO:0000313" key="2">
    <source>
        <dbReference type="Proteomes" id="UP000192491"/>
    </source>
</evidence>
<accession>A0A1Y1QB63</accession>
<comment type="caution">
    <text evidence="1">The sequence shown here is derived from an EMBL/GenBank/DDBJ whole genome shotgun (WGS) entry which is preliminary data.</text>
</comment>
<protein>
    <submittedName>
        <fullName evidence="1">Uncharacterized protein</fullName>
    </submittedName>
</protein>
<reference evidence="1 2" key="1">
    <citation type="submission" date="2017-01" db="EMBL/GenBank/DDBJ databases">
        <title>Novel large sulfur bacteria in the metagenomes of groundwater-fed chemosynthetic microbial mats in the Lake Huron basin.</title>
        <authorList>
            <person name="Sharrar A.M."/>
            <person name="Flood B.E."/>
            <person name="Bailey J.V."/>
            <person name="Jones D.S."/>
            <person name="Biddanda B."/>
            <person name="Ruberg S.A."/>
            <person name="Marcus D.N."/>
            <person name="Dick G.J."/>
        </authorList>
    </citation>
    <scope>NUCLEOTIDE SEQUENCE [LARGE SCALE GENOMIC DNA]</scope>
    <source>
        <strain evidence="1">A8</strain>
    </source>
</reference>
<organism evidence="1 2">
    <name type="scientific">Thiothrix lacustris</name>
    <dbReference type="NCBI Taxonomy" id="525917"/>
    <lineage>
        <taxon>Bacteria</taxon>
        <taxon>Pseudomonadati</taxon>
        <taxon>Pseudomonadota</taxon>
        <taxon>Gammaproteobacteria</taxon>
        <taxon>Thiotrichales</taxon>
        <taxon>Thiotrichaceae</taxon>
        <taxon>Thiothrix</taxon>
    </lineage>
</organism>
<dbReference type="AlphaFoldDB" id="A0A1Y1QB63"/>
<gene>
    <name evidence="1" type="ORF">BWK73_44535</name>
</gene>
<dbReference type="EMBL" id="MTEJ01000534">
    <property type="protein sequence ID" value="OQX01895.1"/>
    <property type="molecule type" value="Genomic_DNA"/>
</dbReference>
<proteinExistence type="predicted"/>
<evidence type="ECO:0000313" key="1">
    <source>
        <dbReference type="EMBL" id="OQX01895.1"/>
    </source>
</evidence>
<name>A0A1Y1QB63_9GAMM</name>
<sequence>MNFLDKLNNIGCYNVEIFDDIEIKINIDLNFFGKKTCIDIWFSDYDLTSIKSQDFILNSLHEFEAGISLVEIEIDKYITRHIKSEYSEVINSCFGSNISLSSLTFGGDTNYCISGSFCLGFSTGYEREHGLGVILKKWRFYEVGFADICSSQDN</sequence>
<dbReference type="Proteomes" id="UP000192491">
    <property type="component" value="Unassembled WGS sequence"/>
</dbReference>